<dbReference type="InterPro" id="IPR040119">
    <property type="entry name" value="C10orf67-like"/>
</dbReference>
<feature type="coiled-coil region" evidence="1">
    <location>
        <begin position="91"/>
        <end position="170"/>
    </location>
</feature>
<evidence type="ECO:0000313" key="3">
    <source>
        <dbReference type="EMBL" id="KFV54040.1"/>
    </source>
</evidence>
<evidence type="ECO:0000256" key="1">
    <source>
        <dbReference type="SAM" id="Coils"/>
    </source>
</evidence>
<dbReference type="PANTHER" id="PTHR22382">
    <property type="entry name" value="RIKEN CDNA 4921504E06 GENE"/>
    <property type="match status" value="1"/>
</dbReference>
<dbReference type="EMBL" id="KK627673">
    <property type="protein sequence ID" value="KFV54040.1"/>
    <property type="molecule type" value="Genomic_DNA"/>
</dbReference>
<feature type="non-terminal residue" evidence="3">
    <location>
        <position position="176"/>
    </location>
</feature>
<keyword evidence="1" id="KW-0175">Coiled coil</keyword>
<dbReference type="AlphaFoldDB" id="A0A093FBU5"/>
<organism evidence="3 4">
    <name type="scientific">Gavia stellata</name>
    <name type="common">Red-throated diver</name>
    <name type="synonym">Colymbus stellatus</name>
    <dbReference type="NCBI Taxonomy" id="37040"/>
    <lineage>
        <taxon>Eukaryota</taxon>
        <taxon>Metazoa</taxon>
        <taxon>Chordata</taxon>
        <taxon>Craniata</taxon>
        <taxon>Vertebrata</taxon>
        <taxon>Euteleostomi</taxon>
        <taxon>Archelosauria</taxon>
        <taxon>Archosauria</taxon>
        <taxon>Dinosauria</taxon>
        <taxon>Saurischia</taxon>
        <taxon>Theropoda</taxon>
        <taxon>Coelurosauria</taxon>
        <taxon>Aves</taxon>
        <taxon>Neognathae</taxon>
        <taxon>Neoaves</taxon>
        <taxon>Aequornithes</taxon>
        <taxon>Gaviiformes</taxon>
        <taxon>Gaviidae</taxon>
        <taxon>Gavia</taxon>
    </lineage>
</organism>
<dbReference type="PANTHER" id="PTHR22382:SF7">
    <property type="entry name" value="RIKEN CDNA 4921504E06 GENE"/>
    <property type="match status" value="1"/>
</dbReference>
<keyword evidence="4" id="KW-1185">Reference proteome</keyword>
<evidence type="ECO:0000313" key="4">
    <source>
        <dbReference type="Proteomes" id="UP000054313"/>
    </source>
</evidence>
<dbReference type="Proteomes" id="UP000054313">
    <property type="component" value="Unassembled WGS sequence"/>
</dbReference>
<gene>
    <name evidence="3" type="ORF">N328_12154</name>
</gene>
<reference evidence="3 4" key="1">
    <citation type="submission" date="2014-04" db="EMBL/GenBank/DDBJ databases">
        <title>Genome evolution of avian class.</title>
        <authorList>
            <person name="Zhang G."/>
            <person name="Li C."/>
        </authorList>
    </citation>
    <scope>NUCLEOTIDE SEQUENCE [LARGE SCALE GENOMIC DNA]</scope>
    <source>
        <strain evidence="3">BGI_N328</strain>
    </source>
</reference>
<sequence>IAHSLQQDLFIYKSITQAQHEEKIEDQASNLCEYINNRLTDIEFFHKKKSKFYKATHNSYVMHDALAILRANTEKYYDINGEDTEGSPGKLKLLHNKLHEKKFVIEDLERKLQEYQEKGRAKMVFLLSLKMMTMKKKMLEKENEDFKEEVLKLHNEISRLENALKRSEKEKYLLGK</sequence>
<name>A0A093FBU5_GAVST</name>
<protein>
    <recommendedName>
        <fullName evidence="2">DUF4709 domain-containing protein</fullName>
    </recommendedName>
</protein>
<feature type="domain" description="DUF4709" evidence="2">
    <location>
        <begin position="3"/>
        <end position="69"/>
    </location>
</feature>
<feature type="non-terminal residue" evidence="3">
    <location>
        <position position="1"/>
    </location>
</feature>
<dbReference type="Pfam" id="PF15821">
    <property type="entry name" value="DUF4709"/>
    <property type="match status" value="1"/>
</dbReference>
<dbReference type="InterPro" id="IPR031651">
    <property type="entry name" value="DUF4709"/>
</dbReference>
<proteinExistence type="predicted"/>
<accession>A0A093FBU5</accession>
<evidence type="ECO:0000259" key="2">
    <source>
        <dbReference type="Pfam" id="PF15821"/>
    </source>
</evidence>